<evidence type="ECO:0000313" key="1">
    <source>
        <dbReference type="EMBL" id="OBZ83727.1"/>
    </source>
</evidence>
<evidence type="ECO:0000313" key="2">
    <source>
        <dbReference type="Proteomes" id="UP000093000"/>
    </source>
</evidence>
<dbReference type="EMBL" id="LUGH01000613">
    <property type="protein sequence ID" value="OBZ83727.1"/>
    <property type="molecule type" value="Genomic_DNA"/>
</dbReference>
<protein>
    <submittedName>
        <fullName evidence="1">Uncharacterized protein</fullName>
    </submittedName>
</protein>
<dbReference type="Proteomes" id="UP000093000">
    <property type="component" value="Unassembled WGS sequence"/>
</dbReference>
<comment type="caution">
    <text evidence="1">The sequence shown here is derived from an EMBL/GenBank/DDBJ whole genome shotgun (WGS) entry which is preliminary data.</text>
</comment>
<dbReference type="InParanoid" id="A0A1C7N3W0"/>
<proteinExistence type="predicted"/>
<reference evidence="1 2" key="1">
    <citation type="submission" date="2016-03" db="EMBL/GenBank/DDBJ databases">
        <title>Choanephora cucurbitarum.</title>
        <authorList>
            <person name="Min B."/>
            <person name="Park H."/>
            <person name="Park J.-H."/>
            <person name="Shin H.-D."/>
            <person name="Choi I.-G."/>
        </authorList>
    </citation>
    <scope>NUCLEOTIDE SEQUENCE [LARGE SCALE GENOMIC DNA]</scope>
    <source>
        <strain evidence="1 2">KUS-F28377</strain>
    </source>
</reference>
<gene>
    <name evidence="1" type="ORF">A0J61_08223</name>
</gene>
<name>A0A1C7N3W0_9FUNG</name>
<sequence length="134" mass="15425">MNFFSMCLPKKQHIYLPDEDNTIPIRNTTCFPCCTQIKEKSKRIGLVRLPKNKDIYPKTFISIEALLAEQEEELDDYYGQTDDEDAFHGPASLHSRNTQDIDSISYSYETDAQFLSDYRITSIIGKNTSNDNIS</sequence>
<dbReference type="OrthoDB" id="2418056at2759"/>
<accession>A0A1C7N3W0</accession>
<keyword evidence="2" id="KW-1185">Reference proteome</keyword>
<dbReference type="AlphaFoldDB" id="A0A1C7N3W0"/>
<organism evidence="1 2">
    <name type="scientific">Choanephora cucurbitarum</name>
    <dbReference type="NCBI Taxonomy" id="101091"/>
    <lineage>
        <taxon>Eukaryota</taxon>
        <taxon>Fungi</taxon>
        <taxon>Fungi incertae sedis</taxon>
        <taxon>Mucoromycota</taxon>
        <taxon>Mucoromycotina</taxon>
        <taxon>Mucoromycetes</taxon>
        <taxon>Mucorales</taxon>
        <taxon>Mucorineae</taxon>
        <taxon>Choanephoraceae</taxon>
        <taxon>Choanephoroideae</taxon>
        <taxon>Choanephora</taxon>
    </lineage>
</organism>
<dbReference type="STRING" id="101091.A0A1C7N3W0"/>